<reference evidence="9" key="2">
    <citation type="submission" date="2018-10" db="EMBL/GenBank/DDBJ databases">
        <title>Effector identification in a new, highly contiguous assembly of the strawberry crown rot pathogen Phytophthora cactorum.</title>
        <authorList>
            <person name="Armitage A.D."/>
            <person name="Nellist C.F."/>
            <person name="Bates H."/>
            <person name="Vickerstaff R.J."/>
            <person name="Harrison R.J."/>
        </authorList>
    </citation>
    <scope>NUCLEOTIDE SEQUENCE</scope>
    <source>
        <strain evidence="9">15-7</strain>
        <strain evidence="10">4032</strain>
        <strain evidence="11">4040</strain>
        <strain evidence="12">P415</strain>
        <strain evidence="13">P421</strain>
    </source>
</reference>
<evidence type="ECO:0000313" key="12">
    <source>
        <dbReference type="EMBL" id="KAG2970776.1"/>
    </source>
</evidence>
<organism evidence="14 15">
    <name type="scientific">Phytophthora cactorum</name>
    <dbReference type="NCBI Taxonomy" id="29920"/>
    <lineage>
        <taxon>Eukaryota</taxon>
        <taxon>Sar</taxon>
        <taxon>Stramenopiles</taxon>
        <taxon>Oomycota</taxon>
        <taxon>Peronosporomycetes</taxon>
        <taxon>Peronosporales</taxon>
        <taxon>Peronosporaceae</taxon>
        <taxon>Phytophthora</taxon>
    </lineage>
</organism>
<evidence type="ECO:0000256" key="8">
    <source>
        <dbReference type="ARBA" id="ARBA00023269"/>
    </source>
</evidence>
<evidence type="ECO:0000313" key="13">
    <source>
        <dbReference type="EMBL" id="KAG3213821.1"/>
    </source>
</evidence>
<evidence type="ECO:0000256" key="3">
    <source>
        <dbReference type="ARBA" id="ARBA00006564"/>
    </source>
</evidence>
<keyword evidence="8" id="KW-0544">Nucleosome core</keyword>
<dbReference type="SUPFAM" id="SSF47113">
    <property type="entry name" value="Histone-fold"/>
    <property type="match status" value="1"/>
</dbReference>
<dbReference type="InterPro" id="IPR001951">
    <property type="entry name" value="Histone_H4"/>
</dbReference>
<keyword evidence="7" id="KW-0539">Nucleus</keyword>
<evidence type="ECO:0000256" key="4">
    <source>
        <dbReference type="ARBA" id="ARBA00011538"/>
    </source>
</evidence>
<dbReference type="Proteomes" id="UP000251314">
    <property type="component" value="Unassembled WGS sequence"/>
</dbReference>
<dbReference type="GO" id="GO:0030527">
    <property type="term" value="F:structural constituent of chromatin"/>
    <property type="evidence" value="ECO:0007669"/>
    <property type="project" value="InterPro"/>
</dbReference>
<keyword evidence="15" id="KW-1185">Reference proteome</keyword>
<keyword evidence="6" id="KW-0238">DNA-binding</keyword>
<comment type="subcellular location">
    <subcellularLocation>
        <location evidence="2">Chromosome</location>
    </subcellularLocation>
    <subcellularLocation>
        <location evidence="1">Nucleus</location>
    </subcellularLocation>
</comment>
<dbReference type="EMBL" id="RCMG01000678">
    <property type="protein sequence ID" value="KAG2850523.1"/>
    <property type="molecule type" value="Genomic_DNA"/>
</dbReference>
<dbReference type="InterPro" id="IPR009072">
    <property type="entry name" value="Histone-fold"/>
</dbReference>
<dbReference type="STRING" id="29920.A0A329SBB6"/>
<proteinExistence type="inferred from homology"/>
<comment type="caution">
    <text evidence="14">The sequence shown here is derived from an EMBL/GenBank/DDBJ whole genome shotgun (WGS) entry which is preliminary data.</text>
</comment>
<evidence type="ECO:0000256" key="5">
    <source>
        <dbReference type="ARBA" id="ARBA00022454"/>
    </source>
</evidence>
<dbReference type="Proteomes" id="UP000697107">
    <property type="component" value="Unassembled WGS sequence"/>
</dbReference>
<evidence type="ECO:0000313" key="11">
    <source>
        <dbReference type="EMBL" id="KAG2924528.1"/>
    </source>
</evidence>
<name>A0A329SBB6_9STRA</name>
<evidence type="ECO:0000313" key="10">
    <source>
        <dbReference type="EMBL" id="KAG2906974.1"/>
    </source>
</evidence>
<comment type="subunit">
    <text evidence="4">The nucleosome is a histone octamer containing two molecules each of H2A, H2B, H3 and H4 assembled in one H3-H4 heterotetramer and two H2A-H2B heterodimers. The octamer wraps approximately 147 bp of DNA.</text>
</comment>
<dbReference type="EMBL" id="RCML01000706">
    <property type="protein sequence ID" value="KAG2970776.1"/>
    <property type="molecule type" value="Genomic_DNA"/>
</dbReference>
<evidence type="ECO:0000313" key="9">
    <source>
        <dbReference type="EMBL" id="KAG2850523.1"/>
    </source>
</evidence>
<dbReference type="Proteomes" id="UP000774804">
    <property type="component" value="Unassembled WGS sequence"/>
</dbReference>
<evidence type="ECO:0000256" key="2">
    <source>
        <dbReference type="ARBA" id="ARBA00004286"/>
    </source>
</evidence>
<dbReference type="Proteomes" id="UP000736787">
    <property type="component" value="Unassembled WGS sequence"/>
</dbReference>
<gene>
    <name evidence="14" type="ORF">PC110_g9749</name>
    <name evidence="9" type="ORF">PC113_g16710</name>
    <name evidence="10" type="ORF">PC115_g14083</name>
    <name evidence="11" type="ORF">PC117_g15397</name>
    <name evidence="12" type="ORF">PC118_g16676</name>
    <name evidence="13" type="ORF">PC129_g15252</name>
</gene>
<dbReference type="Gene3D" id="1.10.20.10">
    <property type="entry name" value="Histone, subunit A"/>
    <property type="match status" value="1"/>
</dbReference>
<dbReference type="GO" id="GO:0000786">
    <property type="term" value="C:nucleosome"/>
    <property type="evidence" value="ECO:0007669"/>
    <property type="project" value="UniProtKB-KW"/>
</dbReference>
<accession>A0A329SBB6</accession>
<dbReference type="GO" id="GO:0005634">
    <property type="term" value="C:nucleus"/>
    <property type="evidence" value="ECO:0007669"/>
    <property type="project" value="UniProtKB-SubCell"/>
</dbReference>
<evidence type="ECO:0000313" key="15">
    <source>
        <dbReference type="Proteomes" id="UP000251314"/>
    </source>
</evidence>
<comment type="similarity">
    <text evidence="3">Belongs to the histone H4 family.</text>
</comment>
<evidence type="ECO:0000256" key="6">
    <source>
        <dbReference type="ARBA" id="ARBA00023125"/>
    </source>
</evidence>
<dbReference type="Proteomes" id="UP000760860">
    <property type="component" value="Unassembled WGS sequence"/>
</dbReference>
<protein>
    <recommendedName>
        <fullName evidence="16">Histone H4</fullName>
    </recommendedName>
</protein>
<dbReference type="EMBL" id="MJFZ01000219">
    <property type="protein sequence ID" value="RAW33951.1"/>
    <property type="molecule type" value="Genomic_DNA"/>
</dbReference>
<sequence>MLYFNVVVESNVLSLAAPFSKGKPLVMYGRCNGAHGRGQGGAARHCKVICYNTQGITRPAIRRLARRAGVIRISTLVFRETRAVLRVFLANLICDAVT</sequence>
<dbReference type="PRINTS" id="PR00623">
    <property type="entry name" value="HISTONEH4"/>
</dbReference>
<evidence type="ECO:0000313" key="14">
    <source>
        <dbReference type="EMBL" id="RAW33951.1"/>
    </source>
</evidence>
<dbReference type="GO" id="GO:0046982">
    <property type="term" value="F:protein heterodimerization activity"/>
    <property type="evidence" value="ECO:0007669"/>
    <property type="project" value="InterPro"/>
</dbReference>
<dbReference type="VEuPathDB" id="FungiDB:PC110_g9749"/>
<dbReference type="EMBL" id="RCMI01000524">
    <property type="protein sequence ID" value="KAG2906974.1"/>
    <property type="molecule type" value="Genomic_DNA"/>
</dbReference>
<dbReference type="PANTHER" id="PTHR10484">
    <property type="entry name" value="HISTONE H4"/>
    <property type="match status" value="1"/>
</dbReference>
<reference evidence="14 15" key="1">
    <citation type="submission" date="2018-01" db="EMBL/GenBank/DDBJ databases">
        <title>Draft genome of the strawberry crown rot pathogen Phytophthora cactorum.</title>
        <authorList>
            <person name="Armitage A.D."/>
            <person name="Lysoe E."/>
            <person name="Nellist C.F."/>
            <person name="Harrison R.J."/>
            <person name="Brurberg M.B."/>
        </authorList>
    </citation>
    <scope>NUCLEOTIDE SEQUENCE [LARGE SCALE GENOMIC DNA]</scope>
    <source>
        <strain evidence="14 15">10300</strain>
    </source>
</reference>
<dbReference type="Proteomes" id="UP000735874">
    <property type="component" value="Unassembled WGS sequence"/>
</dbReference>
<dbReference type="GO" id="GO:0003677">
    <property type="term" value="F:DNA binding"/>
    <property type="evidence" value="ECO:0007669"/>
    <property type="project" value="UniProtKB-KW"/>
</dbReference>
<keyword evidence="5" id="KW-0158">Chromosome</keyword>
<dbReference type="OrthoDB" id="2532770at2759"/>
<dbReference type="EMBL" id="RCMK01000511">
    <property type="protein sequence ID" value="KAG2924528.1"/>
    <property type="molecule type" value="Genomic_DNA"/>
</dbReference>
<dbReference type="EMBL" id="RCMV01000695">
    <property type="protein sequence ID" value="KAG3213821.1"/>
    <property type="molecule type" value="Genomic_DNA"/>
</dbReference>
<evidence type="ECO:0000256" key="7">
    <source>
        <dbReference type="ARBA" id="ARBA00023242"/>
    </source>
</evidence>
<evidence type="ECO:0000256" key="1">
    <source>
        <dbReference type="ARBA" id="ARBA00004123"/>
    </source>
</evidence>
<evidence type="ECO:0008006" key="16">
    <source>
        <dbReference type="Google" id="ProtNLM"/>
    </source>
</evidence>
<dbReference type="AlphaFoldDB" id="A0A329SBB6"/>